<name>A0A2P6PNG9_ROSCH</name>
<sequence>MQNDRRVHMCGLHIKRCMMQPFVWVQPSEAVVSILGVYGSNCPQ</sequence>
<organism evidence="1 2">
    <name type="scientific">Rosa chinensis</name>
    <name type="common">China rose</name>
    <dbReference type="NCBI Taxonomy" id="74649"/>
    <lineage>
        <taxon>Eukaryota</taxon>
        <taxon>Viridiplantae</taxon>
        <taxon>Streptophyta</taxon>
        <taxon>Embryophyta</taxon>
        <taxon>Tracheophyta</taxon>
        <taxon>Spermatophyta</taxon>
        <taxon>Magnoliopsida</taxon>
        <taxon>eudicotyledons</taxon>
        <taxon>Gunneridae</taxon>
        <taxon>Pentapetalae</taxon>
        <taxon>rosids</taxon>
        <taxon>fabids</taxon>
        <taxon>Rosales</taxon>
        <taxon>Rosaceae</taxon>
        <taxon>Rosoideae</taxon>
        <taxon>Rosoideae incertae sedis</taxon>
        <taxon>Rosa</taxon>
    </lineage>
</organism>
<dbReference type="AlphaFoldDB" id="A0A2P6PNG9"/>
<accession>A0A2P6PNG9</accession>
<dbReference type="Gramene" id="PRQ23479">
    <property type="protein sequence ID" value="PRQ23479"/>
    <property type="gene ID" value="RchiOBHm_Chr6g0261811"/>
</dbReference>
<dbReference type="Proteomes" id="UP000238479">
    <property type="component" value="Chromosome 6"/>
</dbReference>
<comment type="caution">
    <text evidence="1">The sequence shown here is derived from an EMBL/GenBank/DDBJ whole genome shotgun (WGS) entry which is preliminary data.</text>
</comment>
<dbReference type="EMBL" id="PDCK01000044">
    <property type="protein sequence ID" value="PRQ23479.1"/>
    <property type="molecule type" value="Genomic_DNA"/>
</dbReference>
<reference evidence="1 2" key="1">
    <citation type="journal article" date="2018" name="Nat. Genet.">
        <title>The Rosa genome provides new insights in the design of modern roses.</title>
        <authorList>
            <person name="Bendahmane M."/>
        </authorList>
    </citation>
    <scope>NUCLEOTIDE SEQUENCE [LARGE SCALE GENOMIC DNA]</scope>
    <source>
        <strain evidence="2">cv. Old Blush</strain>
    </source>
</reference>
<gene>
    <name evidence="1" type="ORF">RchiOBHm_Chr6g0261811</name>
</gene>
<evidence type="ECO:0000313" key="1">
    <source>
        <dbReference type="EMBL" id="PRQ23479.1"/>
    </source>
</evidence>
<proteinExistence type="predicted"/>
<evidence type="ECO:0000313" key="2">
    <source>
        <dbReference type="Proteomes" id="UP000238479"/>
    </source>
</evidence>
<protein>
    <submittedName>
        <fullName evidence="1">Uncharacterized protein</fullName>
    </submittedName>
</protein>
<keyword evidence="2" id="KW-1185">Reference proteome</keyword>